<comment type="similarity">
    <text evidence="2 12">Belongs to the amiloride-sensitive sodium channel (TC 1.A.6) family.</text>
</comment>
<dbReference type="PANTHER" id="PTHR45749">
    <property type="match status" value="1"/>
</dbReference>
<keyword evidence="9" id="KW-0472">Membrane</keyword>
<evidence type="ECO:0000313" key="15">
    <source>
        <dbReference type="Proteomes" id="UP000675881"/>
    </source>
</evidence>
<dbReference type="GO" id="GO:0005272">
    <property type="term" value="F:sodium channel activity"/>
    <property type="evidence" value="ECO:0007669"/>
    <property type="project" value="UniProtKB-KW"/>
</dbReference>
<dbReference type="AlphaFoldDB" id="A0A7R8CK70"/>
<evidence type="ECO:0000256" key="7">
    <source>
        <dbReference type="ARBA" id="ARBA00023053"/>
    </source>
</evidence>
<keyword evidence="15" id="KW-1185">Reference proteome</keyword>
<evidence type="ECO:0000256" key="3">
    <source>
        <dbReference type="ARBA" id="ARBA00022448"/>
    </source>
</evidence>
<keyword evidence="3 12" id="KW-0813">Transport</keyword>
<evidence type="ECO:0000256" key="5">
    <source>
        <dbReference type="ARBA" id="ARBA00022692"/>
    </source>
</evidence>
<keyword evidence="7" id="KW-0915">Sodium</keyword>
<dbReference type="InterPro" id="IPR001873">
    <property type="entry name" value="ENaC"/>
</dbReference>
<evidence type="ECO:0000256" key="12">
    <source>
        <dbReference type="RuleBase" id="RU000679"/>
    </source>
</evidence>
<reference evidence="14" key="1">
    <citation type="submission" date="2021-02" db="EMBL/GenBank/DDBJ databases">
        <authorList>
            <person name="Bekaert M."/>
        </authorList>
    </citation>
    <scope>NUCLEOTIDE SEQUENCE</scope>
    <source>
        <strain evidence="14">IoA-00</strain>
    </source>
</reference>
<evidence type="ECO:0000259" key="13">
    <source>
        <dbReference type="Pfam" id="PF14291"/>
    </source>
</evidence>
<keyword evidence="8 12" id="KW-0406">Ion transport</keyword>
<keyword evidence="5 12" id="KW-0812">Transmembrane</keyword>
<evidence type="ECO:0000256" key="1">
    <source>
        <dbReference type="ARBA" id="ARBA00004141"/>
    </source>
</evidence>
<name>A0A7R8CK70_LEPSM</name>
<dbReference type="GO" id="GO:0016020">
    <property type="term" value="C:membrane"/>
    <property type="evidence" value="ECO:0007669"/>
    <property type="project" value="UniProtKB-SubCell"/>
</dbReference>
<evidence type="ECO:0000313" key="14">
    <source>
        <dbReference type="EMBL" id="CAF2846753.1"/>
    </source>
</evidence>
<evidence type="ECO:0000256" key="4">
    <source>
        <dbReference type="ARBA" id="ARBA00022461"/>
    </source>
</evidence>
<keyword evidence="10 12" id="KW-0739">Sodium transport</keyword>
<keyword evidence="6" id="KW-1133">Transmembrane helix</keyword>
<dbReference type="Pfam" id="PF14291">
    <property type="entry name" value="DUF4371"/>
    <property type="match status" value="1"/>
</dbReference>
<dbReference type="OrthoDB" id="7939651at2759"/>
<dbReference type="EMBL" id="HG994593">
    <property type="protein sequence ID" value="CAF2846753.1"/>
    <property type="molecule type" value="Genomic_DNA"/>
</dbReference>
<gene>
    <name evidence="14" type="ORF">LSAA_5304</name>
</gene>
<dbReference type="InterPro" id="IPR025398">
    <property type="entry name" value="DUF4371"/>
</dbReference>
<dbReference type="PANTHER" id="PTHR45749:SF21">
    <property type="entry name" value="DUF4371 DOMAIN-CONTAINING PROTEIN"/>
    <property type="match status" value="1"/>
</dbReference>
<evidence type="ECO:0000256" key="2">
    <source>
        <dbReference type="ARBA" id="ARBA00007193"/>
    </source>
</evidence>
<organism evidence="14 15">
    <name type="scientific">Lepeophtheirus salmonis</name>
    <name type="common">Salmon louse</name>
    <name type="synonym">Caligus salmonis</name>
    <dbReference type="NCBI Taxonomy" id="72036"/>
    <lineage>
        <taxon>Eukaryota</taxon>
        <taxon>Metazoa</taxon>
        <taxon>Ecdysozoa</taxon>
        <taxon>Arthropoda</taxon>
        <taxon>Crustacea</taxon>
        <taxon>Multicrustacea</taxon>
        <taxon>Hexanauplia</taxon>
        <taxon>Copepoda</taxon>
        <taxon>Siphonostomatoida</taxon>
        <taxon>Caligidae</taxon>
        <taxon>Lepeophtheirus</taxon>
    </lineage>
</organism>
<accession>A0A7R8CK70</accession>
<keyword evidence="11 12" id="KW-0407">Ion channel</keyword>
<dbReference type="Proteomes" id="UP000675881">
    <property type="component" value="Chromosome 14"/>
</dbReference>
<sequence length="670" mass="77370">MWIFLASVKVESFRSLRKHESWKCLLQTRECFEGPKSTLGITRNFLNSTSVGNSWRETLGWDLREAEKCGLLKLAQNKETAFVSVGFCNWKKASPRFNSHQASNYHRIAMVTQLGEKNFQQLMNVFFYDDEGLDRYVKRSISFTSPQVQEERIQMFSAEIVRTLVAQIAKDGPFGVMVDGTYDITGVEQEAICFHHVDENLDVHEEFVGLYELPSTSGEMISKMILDVITRLSLLTDNLRAQTYDGAANILGLYKGWQAKVKERQPLALNFHYFEMTSKGAMSLVFSSTDPGSLSILEAVKVTRSQIMAWRTDEEFQNLFEKAVSKADELELDPLSVQRKRNPPRHLIRPTLPFLPNSPEQHLRQQYLVFIDPLLYKGTIGVQSCLRHWPEQGRVPPLILVILLLIESVIVVKRYTLRQTYMSQELLMQYETDLPAITVCNSLGYKKDVLIEHGIPTTSKYNNKYNLKWTSNQTGVTPQELFELVTFKVEDLIQKVTLKLFKSSRNGENIVNMDLYGESVMEQRHRKFGKCFTIHPKGEYKEIGISHIKFVFKKDVKIYYHKKGTFLDLSGRMGYFVNLGKNLSTNVFYDEVSIQEKSRYWSLFDSSMFICSNYGYDKCMYEALWKLMEDEAGCSVPWIFPNDNICSNDANKINTTFWIAWNRVTNQVAL</sequence>
<dbReference type="Pfam" id="PF00858">
    <property type="entry name" value="ASC"/>
    <property type="match status" value="1"/>
</dbReference>
<evidence type="ECO:0000256" key="9">
    <source>
        <dbReference type="ARBA" id="ARBA00023136"/>
    </source>
</evidence>
<feature type="domain" description="DUF4371" evidence="13">
    <location>
        <begin position="141"/>
        <end position="256"/>
    </location>
</feature>
<evidence type="ECO:0000256" key="11">
    <source>
        <dbReference type="ARBA" id="ARBA00023303"/>
    </source>
</evidence>
<protein>
    <submittedName>
        <fullName evidence="14">(salmon louse) hypothetical protein</fullName>
    </submittedName>
</protein>
<keyword evidence="4 12" id="KW-0894">Sodium channel</keyword>
<comment type="subcellular location">
    <subcellularLocation>
        <location evidence="1">Membrane</location>
        <topology evidence="1">Multi-pass membrane protein</topology>
    </subcellularLocation>
</comment>
<evidence type="ECO:0000256" key="8">
    <source>
        <dbReference type="ARBA" id="ARBA00023065"/>
    </source>
</evidence>
<proteinExistence type="inferred from homology"/>
<evidence type="ECO:0000256" key="6">
    <source>
        <dbReference type="ARBA" id="ARBA00022989"/>
    </source>
</evidence>
<evidence type="ECO:0000256" key="10">
    <source>
        <dbReference type="ARBA" id="ARBA00023201"/>
    </source>
</evidence>